<dbReference type="PANTHER" id="PTHR47280:SF1">
    <property type="entry name" value="PHEOPHYTINASE, CHLOROPLASTIC"/>
    <property type="match status" value="1"/>
</dbReference>
<dbReference type="AlphaFoldDB" id="A0AAD2CSV0"/>
<organism evidence="3 4">
    <name type="scientific">Cylindrotheca closterium</name>
    <dbReference type="NCBI Taxonomy" id="2856"/>
    <lineage>
        <taxon>Eukaryota</taxon>
        <taxon>Sar</taxon>
        <taxon>Stramenopiles</taxon>
        <taxon>Ochrophyta</taxon>
        <taxon>Bacillariophyta</taxon>
        <taxon>Bacillariophyceae</taxon>
        <taxon>Bacillariophycidae</taxon>
        <taxon>Bacillariales</taxon>
        <taxon>Bacillariaceae</taxon>
        <taxon>Cylindrotheca</taxon>
    </lineage>
</organism>
<dbReference type="SUPFAM" id="SSF53474">
    <property type="entry name" value="alpha/beta-Hydrolases"/>
    <property type="match status" value="1"/>
</dbReference>
<evidence type="ECO:0000256" key="1">
    <source>
        <dbReference type="SAM" id="SignalP"/>
    </source>
</evidence>
<dbReference type="GO" id="GO:0015996">
    <property type="term" value="P:chlorophyll catabolic process"/>
    <property type="evidence" value="ECO:0007669"/>
    <property type="project" value="InterPro"/>
</dbReference>
<evidence type="ECO:0000313" key="3">
    <source>
        <dbReference type="EMBL" id="CAJ1942504.1"/>
    </source>
</evidence>
<dbReference type="Pfam" id="PF12697">
    <property type="entry name" value="Abhydrolase_6"/>
    <property type="match status" value="1"/>
</dbReference>
<keyword evidence="4" id="KW-1185">Reference proteome</keyword>
<comment type="caution">
    <text evidence="3">The sequence shown here is derived from an EMBL/GenBank/DDBJ whole genome shotgun (WGS) entry which is preliminary data.</text>
</comment>
<dbReference type="InterPro" id="IPR000073">
    <property type="entry name" value="AB_hydrolase_1"/>
</dbReference>
<feature type="signal peptide" evidence="1">
    <location>
        <begin position="1"/>
        <end position="20"/>
    </location>
</feature>
<dbReference type="InterPro" id="IPR044211">
    <property type="entry name" value="PPH_chloroplastic"/>
</dbReference>
<reference evidence="3" key="1">
    <citation type="submission" date="2023-08" db="EMBL/GenBank/DDBJ databases">
        <authorList>
            <person name="Audoor S."/>
            <person name="Bilcke G."/>
        </authorList>
    </citation>
    <scope>NUCLEOTIDE SEQUENCE</scope>
</reference>
<proteinExistence type="predicted"/>
<feature type="chain" id="PRO_5042229792" description="AB hydrolase-1 domain-containing protein" evidence="1">
    <location>
        <begin position="21"/>
        <end position="400"/>
    </location>
</feature>
<protein>
    <recommendedName>
        <fullName evidence="2">AB hydrolase-1 domain-containing protein</fullName>
    </recommendedName>
</protein>
<gene>
    <name evidence="3" type="ORF">CYCCA115_LOCUS7980</name>
</gene>
<dbReference type="PANTHER" id="PTHR47280">
    <property type="entry name" value="PHEOPHYTINASE, CHLOROPLASTIC"/>
    <property type="match status" value="1"/>
</dbReference>
<accession>A0AAD2CSV0</accession>
<dbReference type="EMBL" id="CAKOGP040001112">
    <property type="protein sequence ID" value="CAJ1942504.1"/>
    <property type="molecule type" value="Genomic_DNA"/>
</dbReference>
<dbReference type="InterPro" id="IPR029058">
    <property type="entry name" value="AB_hydrolase_fold"/>
</dbReference>
<sequence length="400" mass="44481">MRIVFFDIFILLSVLSCIECGKSYVIQPNKWDYRGHDIAFEVSHSRGDSDVSTIPSKKTPILLLNGFGVGSFHQHRLIAELVVSDKEESSNVDNPDDDNYQTVYCIDYLGQGSSWPRDCADGLSENEKGLAYCAELWIDQLATFIEQVVMPQHQGKKVHVVGNSVGGHLAAHLAYQRPDLVETICLLNPTPVWGLNLPGWSGHLPPPKVPRAIGRFLFDKIRELGTIEKYLDAAYTRKDAFDETLMNQIRACTLGAGGHAAFASILWSKPLLVAGEKDFQKCLAGVDCDVLLLFGKDDPWCKPAFAKKMLQALNSRKNGKAQRYVEVENCGHCPNHEAPQAVGSVVTKWVNSMYRDAKSVSLVRSEKEVFDEAWGATPISERQVEDIELSLLDRVAVTFV</sequence>
<keyword evidence="1" id="KW-0732">Signal</keyword>
<dbReference type="GO" id="GO:0080124">
    <property type="term" value="F:pheophytinase activity"/>
    <property type="evidence" value="ECO:0007669"/>
    <property type="project" value="InterPro"/>
</dbReference>
<evidence type="ECO:0000313" key="4">
    <source>
        <dbReference type="Proteomes" id="UP001295423"/>
    </source>
</evidence>
<dbReference type="Gene3D" id="3.40.50.1820">
    <property type="entry name" value="alpha/beta hydrolase"/>
    <property type="match status" value="1"/>
</dbReference>
<feature type="domain" description="AB hydrolase-1" evidence="2">
    <location>
        <begin position="61"/>
        <end position="342"/>
    </location>
</feature>
<name>A0AAD2CSV0_9STRA</name>
<dbReference type="Proteomes" id="UP001295423">
    <property type="component" value="Unassembled WGS sequence"/>
</dbReference>
<evidence type="ECO:0000259" key="2">
    <source>
        <dbReference type="Pfam" id="PF12697"/>
    </source>
</evidence>